<evidence type="ECO:0000313" key="2">
    <source>
        <dbReference type="Proteomes" id="UP001150879"/>
    </source>
</evidence>
<reference evidence="1" key="1">
    <citation type="submission" date="2022-11" db="EMBL/GenBank/DDBJ databases">
        <authorList>
            <person name="Petersen C."/>
        </authorList>
    </citation>
    <scope>NUCLEOTIDE SEQUENCE</scope>
    <source>
        <strain evidence="1">IBT 16849</strain>
    </source>
</reference>
<accession>A0A9W9J682</accession>
<proteinExistence type="predicted"/>
<evidence type="ECO:0000313" key="1">
    <source>
        <dbReference type="EMBL" id="KAJ5189981.1"/>
    </source>
</evidence>
<keyword evidence="2" id="KW-1185">Reference proteome</keyword>
<reference evidence="1" key="2">
    <citation type="journal article" date="2023" name="IMA Fungus">
        <title>Comparative genomic study of the Penicillium genus elucidates a diverse pangenome and 15 lateral gene transfer events.</title>
        <authorList>
            <person name="Petersen C."/>
            <person name="Sorensen T."/>
            <person name="Nielsen M.R."/>
            <person name="Sondergaard T.E."/>
            <person name="Sorensen J.L."/>
            <person name="Fitzpatrick D.A."/>
            <person name="Frisvad J.C."/>
            <person name="Nielsen K.L."/>
        </authorList>
    </citation>
    <scope>NUCLEOTIDE SEQUENCE</scope>
    <source>
        <strain evidence="1">IBT 16849</strain>
    </source>
</reference>
<dbReference type="AlphaFoldDB" id="A0A9W9J682"/>
<sequence length="104" mass="11920">MESVLDLVAEDSLAVQALSDKARLARKIRLGSLTVVYESQRILIGIPPGMKDPVGELCQLGRDAYDMLFRMTRTSVDYYGYQRNWAPGKQFRCFAPRPRCPWKH</sequence>
<name>A0A9W9J682_9EURO</name>
<dbReference type="EMBL" id="JAPQKP010000005">
    <property type="protein sequence ID" value="KAJ5189981.1"/>
    <property type="molecule type" value="Genomic_DNA"/>
</dbReference>
<organism evidence="1 2">
    <name type="scientific">Penicillium cf. griseofulvum</name>
    <dbReference type="NCBI Taxonomy" id="2972120"/>
    <lineage>
        <taxon>Eukaryota</taxon>
        <taxon>Fungi</taxon>
        <taxon>Dikarya</taxon>
        <taxon>Ascomycota</taxon>
        <taxon>Pezizomycotina</taxon>
        <taxon>Eurotiomycetes</taxon>
        <taxon>Eurotiomycetidae</taxon>
        <taxon>Eurotiales</taxon>
        <taxon>Aspergillaceae</taxon>
        <taxon>Penicillium</taxon>
    </lineage>
</organism>
<dbReference type="Proteomes" id="UP001150879">
    <property type="component" value="Unassembled WGS sequence"/>
</dbReference>
<comment type="caution">
    <text evidence="1">The sequence shown here is derived from an EMBL/GenBank/DDBJ whole genome shotgun (WGS) entry which is preliminary data.</text>
</comment>
<protein>
    <submittedName>
        <fullName evidence="1">Uncharacterized protein</fullName>
    </submittedName>
</protein>
<gene>
    <name evidence="1" type="ORF">N7472_008995</name>
</gene>